<feature type="transmembrane region" description="Helical" evidence="7">
    <location>
        <begin position="261"/>
        <end position="282"/>
    </location>
</feature>
<protein>
    <submittedName>
        <fullName evidence="8">ABC transporter (Permease protein)</fullName>
    </submittedName>
</protein>
<keyword evidence="5 7" id="KW-0472">Membrane</keyword>
<sequence>MRRGRRTRLGARRLPLRSLRIRRRRRTPTPTSTRIRIAMADIFIDPFIQYVFMQRALAGALILAVSCGPVGVFLMLRRMSLTGDAMSHAILPGAAVGFLFYGLDILPMTIGGLVVGLVVALGAGAVSRFTVQKEDASLAALYLISLALGVLLVSWRGSSVDLMHVLFGTVLALNNEALGLIGGICVITLAAMITFWRALVAECLDPLFLRSVSRWGSPVHFLFLGIVVLNLVGGFQALGTLLSVGLMMLPAAASRFWSNRVAPMCFISIGIGMVSCFAGLVLSYHASLPSGPAIILSAGAVYALSILFGTRGVLIDLLGSGRHRAA</sequence>
<evidence type="ECO:0000256" key="6">
    <source>
        <dbReference type="RuleBase" id="RU003943"/>
    </source>
</evidence>
<evidence type="ECO:0000256" key="2">
    <source>
        <dbReference type="ARBA" id="ARBA00008034"/>
    </source>
</evidence>
<dbReference type="InterPro" id="IPR037294">
    <property type="entry name" value="ABC_BtuC-like"/>
</dbReference>
<dbReference type="InterPro" id="IPR001626">
    <property type="entry name" value="ABC_TroCD"/>
</dbReference>
<evidence type="ECO:0000256" key="4">
    <source>
        <dbReference type="ARBA" id="ARBA00022989"/>
    </source>
</evidence>
<proteinExistence type="inferred from homology"/>
<dbReference type="Gene3D" id="1.10.3470.10">
    <property type="entry name" value="ABC transporter involved in vitamin B12 uptake, BtuC"/>
    <property type="match status" value="1"/>
</dbReference>
<dbReference type="GO" id="GO:0043190">
    <property type="term" value="C:ATP-binding cassette (ABC) transporter complex"/>
    <property type="evidence" value="ECO:0007669"/>
    <property type="project" value="InterPro"/>
</dbReference>
<dbReference type="NCBIfam" id="NF040871">
    <property type="entry name" value="AztB"/>
    <property type="match status" value="1"/>
</dbReference>
<evidence type="ECO:0000313" key="9">
    <source>
        <dbReference type="Proteomes" id="UP000191933"/>
    </source>
</evidence>
<feature type="transmembrane region" description="Helical" evidence="7">
    <location>
        <begin position="58"/>
        <end position="76"/>
    </location>
</feature>
<dbReference type="AlphaFoldDB" id="A0A9W5F1V8"/>
<feature type="transmembrane region" description="Helical" evidence="7">
    <location>
        <begin position="177"/>
        <end position="200"/>
    </location>
</feature>
<dbReference type="SUPFAM" id="SSF81345">
    <property type="entry name" value="ABC transporter involved in vitamin B12 uptake, BtuC"/>
    <property type="match status" value="1"/>
</dbReference>
<keyword evidence="4 7" id="KW-1133">Transmembrane helix</keyword>
<comment type="caution">
    <text evidence="8">The sequence shown here is derived from an EMBL/GenBank/DDBJ whole genome shotgun (WGS) entry which is preliminary data.</text>
</comment>
<feature type="transmembrane region" description="Helical" evidence="7">
    <location>
        <begin position="294"/>
        <end position="314"/>
    </location>
</feature>
<dbReference type="EMBL" id="FBVY01000028">
    <property type="protein sequence ID" value="CUW96203.1"/>
    <property type="molecule type" value="Genomic_DNA"/>
</dbReference>
<evidence type="ECO:0000256" key="3">
    <source>
        <dbReference type="ARBA" id="ARBA00022692"/>
    </source>
</evidence>
<keyword evidence="9" id="KW-1185">Reference proteome</keyword>
<dbReference type="Proteomes" id="UP000191933">
    <property type="component" value="Unassembled WGS sequence"/>
</dbReference>
<dbReference type="GO" id="GO:0010043">
    <property type="term" value="P:response to zinc ion"/>
    <property type="evidence" value="ECO:0007669"/>
    <property type="project" value="TreeGrafter"/>
</dbReference>
<feature type="transmembrane region" description="Helical" evidence="7">
    <location>
        <begin position="109"/>
        <end position="126"/>
    </location>
</feature>
<gene>
    <name evidence="8" type="ORF">AGR2A_Lc160151</name>
</gene>
<feature type="transmembrane region" description="Helical" evidence="7">
    <location>
        <begin position="221"/>
        <end position="249"/>
    </location>
</feature>
<evidence type="ECO:0000256" key="1">
    <source>
        <dbReference type="ARBA" id="ARBA00004141"/>
    </source>
</evidence>
<dbReference type="Pfam" id="PF00950">
    <property type="entry name" value="ABC-3"/>
    <property type="match status" value="1"/>
</dbReference>
<comment type="similarity">
    <text evidence="2 6">Belongs to the ABC-3 integral membrane protein family.</text>
</comment>
<accession>A0A9W5F1V8</accession>
<keyword evidence="6" id="KW-0813">Transport</keyword>
<dbReference type="PANTHER" id="PTHR30477:SF13">
    <property type="entry name" value="IRON TRANSPORT SYSTEM MEMBRANE PROTEIN HI_0360-RELATED"/>
    <property type="match status" value="1"/>
</dbReference>
<evidence type="ECO:0000313" key="8">
    <source>
        <dbReference type="EMBL" id="CUW96203.1"/>
    </source>
</evidence>
<feature type="transmembrane region" description="Helical" evidence="7">
    <location>
        <begin position="85"/>
        <end position="103"/>
    </location>
</feature>
<dbReference type="PANTHER" id="PTHR30477">
    <property type="entry name" value="ABC-TRANSPORTER METAL-BINDING PROTEIN"/>
    <property type="match status" value="1"/>
</dbReference>
<comment type="subcellular location">
    <subcellularLocation>
        <location evidence="6">Cell membrane</location>
        <topology evidence="6">Multi-pass membrane protein</topology>
    </subcellularLocation>
    <subcellularLocation>
        <location evidence="1">Membrane</location>
        <topology evidence="1">Multi-pass membrane protein</topology>
    </subcellularLocation>
</comment>
<feature type="transmembrane region" description="Helical" evidence="7">
    <location>
        <begin position="138"/>
        <end position="157"/>
    </location>
</feature>
<evidence type="ECO:0000256" key="5">
    <source>
        <dbReference type="ARBA" id="ARBA00023136"/>
    </source>
</evidence>
<name>A0A9W5F1V8_9HYPH</name>
<organism evidence="8 9">
    <name type="scientific">Agrobacterium genomosp. 2 str. CFBP 5494</name>
    <dbReference type="NCBI Taxonomy" id="1183436"/>
    <lineage>
        <taxon>Bacteria</taxon>
        <taxon>Pseudomonadati</taxon>
        <taxon>Pseudomonadota</taxon>
        <taxon>Alphaproteobacteria</taxon>
        <taxon>Hyphomicrobiales</taxon>
        <taxon>Rhizobiaceae</taxon>
        <taxon>Rhizobium/Agrobacterium group</taxon>
        <taxon>Agrobacterium</taxon>
        <taxon>Agrobacterium tumefaciens complex</taxon>
    </lineage>
</organism>
<evidence type="ECO:0000256" key="7">
    <source>
        <dbReference type="SAM" id="Phobius"/>
    </source>
</evidence>
<reference evidence="8 9" key="1">
    <citation type="submission" date="2016-01" db="EMBL/GenBank/DDBJ databases">
        <authorList>
            <person name="Regsiter A."/>
            <person name="william w."/>
        </authorList>
    </citation>
    <scope>NUCLEOTIDE SEQUENCE [LARGE SCALE GENOMIC DNA]</scope>
    <source>
        <strain evidence="8 9">CFBP 5494</strain>
    </source>
</reference>
<dbReference type="GO" id="GO:0055085">
    <property type="term" value="P:transmembrane transport"/>
    <property type="evidence" value="ECO:0007669"/>
    <property type="project" value="InterPro"/>
</dbReference>
<keyword evidence="3 6" id="KW-0812">Transmembrane</keyword>